<dbReference type="CDD" id="cd11386">
    <property type="entry name" value="MCP_signal"/>
    <property type="match status" value="1"/>
</dbReference>
<dbReference type="SUPFAM" id="SSF58104">
    <property type="entry name" value="Methyl-accepting chemotaxis protein (MCP) signaling domain"/>
    <property type="match status" value="1"/>
</dbReference>
<keyword evidence="9" id="KW-1185">Reference proteome</keyword>
<name>G2E6E1_9GAMM</name>
<dbReference type="PATRIC" id="fig|765913.3.peg.3940"/>
<dbReference type="InterPro" id="IPR025991">
    <property type="entry name" value="Chemoreceptor_zinc-bind_dom"/>
</dbReference>
<evidence type="ECO:0000259" key="7">
    <source>
        <dbReference type="PROSITE" id="PS50885"/>
    </source>
</evidence>
<dbReference type="STRING" id="765913.ThidrDRAFT_3874"/>
<dbReference type="Pfam" id="PF00672">
    <property type="entry name" value="HAMP"/>
    <property type="match status" value="1"/>
</dbReference>
<dbReference type="Pfam" id="PF00015">
    <property type="entry name" value="MCPsignal"/>
    <property type="match status" value="1"/>
</dbReference>
<feature type="transmembrane region" description="Helical" evidence="5">
    <location>
        <begin position="14"/>
        <end position="38"/>
    </location>
</feature>
<dbReference type="InterPro" id="IPR003660">
    <property type="entry name" value="HAMP_dom"/>
</dbReference>
<dbReference type="EMBL" id="AFWT01000040">
    <property type="protein sequence ID" value="EGV28341.1"/>
    <property type="molecule type" value="Genomic_DNA"/>
</dbReference>
<dbReference type="Proteomes" id="UP000004200">
    <property type="component" value="Unassembled WGS sequence"/>
</dbReference>
<dbReference type="OrthoDB" id="9765776at2"/>
<comment type="subcellular location">
    <subcellularLocation>
        <location evidence="1">Membrane</location>
    </subcellularLocation>
</comment>
<feature type="domain" description="Methyl-accepting transducer" evidence="6">
    <location>
        <begin position="149"/>
        <end position="385"/>
    </location>
</feature>
<evidence type="ECO:0000256" key="4">
    <source>
        <dbReference type="PROSITE-ProRule" id="PRU00284"/>
    </source>
</evidence>
<dbReference type="GO" id="GO:0007165">
    <property type="term" value="P:signal transduction"/>
    <property type="evidence" value="ECO:0007669"/>
    <property type="project" value="UniProtKB-KW"/>
</dbReference>
<evidence type="ECO:0000259" key="6">
    <source>
        <dbReference type="PROSITE" id="PS50111"/>
    </source>
</evidence>
<feature type="transmembrane region" description="Helical" evidence="5">
    <location>
        <begin position="66"/>
        <end position="89"/>
    </location>
</feature>
<keyword evidence="5" id="KW-1133">Transmembrane helix</keyword>
<dbReference type="PANTHER" id="PTHR32089:SF112">
    <property type="entry name" value="LYSOZYME-LIKE PROTEIN-RELATED"/>
    <property type="match status" value="1"/>
</dbReference>
<dbReference type="GO" id="GO:0006935">
    <property type="term" value="P:chemotaxis"/>
    <property type="evidence" value="ECO:0007669"/>
    <property type="project" value="UniProtKB-ARBA"/>
</dbReference>
<comment type="similarity">
    <text evidence="3">Belongs to the methyl-accepting chemotaxis (MCP) protein family.</text>
</comment>
<evidence type="ECO:0000313" key="8">
    <source>
        <dbReference type="EMBL" id="EGV28341.1"/>
    </source>
</evidence>
<dbReference type="AlphaFoldDB" id="G2E6E1"/>
<comment type="caution">
    <text evidence="8">The sequence shown here is derived from an EMBL/GenBank/DDBJ whole genome shotgun (WGS) entry which is preliminary data.</text>
</comment>
<dbReference type="Gene3D" id="1.20.120.30">
    <property type="entry name" value="Aspartate receptor, ligand-binding domain"/>
    <property type="match status" value="1"/>
</dbReference>
<sequence length="536" mass="57827">MNPFVALKVSHRLYLIYAIVIVFVLGMYGAVVFSIGGLERMAHEVFDQAAQVDGQAREMLAEFDRLLGLLNTAMPVFVLLLTLALFAIVRSITRPLHELGAVLGDLAKGGGSMPDSLEVHDQHELGQVARALESFTAGIRGVVRRVHGHSAEAVDTVFHLEVESREALVRVEQSADRMNGMAAATEQMTMTTASIAQSCSNAAERSRQASQNAEQGAEVVRETVDTMQNIAARVRDSAGVVEGLGVRSHQIGTIVGTIKEIADQTNLLALNAAIEAARAGEVGRGFAVVADEVRALANRTNRATQEIGEMIQSIQAETATAVDSMQQGLSEAEQGSDAAARSGAALSDILDGARAVNSEIDQIAAAAEELAVTNSEVARDIAQINALTQESLHQSRRAEETAGRLMGIFQELQGALGRFRCENDLDSIVHKAKIAHMLFVRRIKLHQMGQEQLDAGALPDHRHCEFGLWYKGAGQAKFADNQSFQELDGHHQRVHELGKQVVKAHDAANQVQANAFYEQMIGESVQLQGLLDRLAA</sequence>
<keyword evidence="5" id="KW-0812">Transmembrane</keyword>
<evidence type="ECO:0000256" key="5">
    <source>
        <dbReference type="SAM" id="Phobius"/>
    </source>
</evidence>
<gene>
    <name evidence="8" type="ORF">ThidrDRAFT_3874</name>
</gene>
<dbReference type="PROSITE" id="PS50885">
    <property type="entry name" value="HAMP"/>
    <property type="match status" value="1"/>
</dbReference>
<keyword evidence="5" id="KW-0472">Membrane</keyword>
<dbReference type="GO" id="GO:0016020">
    <property type="term" value="C:membrane"/>
    <property type="evidence" value="ECO:0007669"/>
    <property type="project" value="UniProtKB-SubCell"/>
</dbReference>
<dbReference type="SMART" id="SM00304">
    <property type="entry name" value="HAMP"/>
    <property type="match status" value="1"/>
</dbReference>
<dbReference type="Gene3D" id="1.10.287.950">
    <property type="entry name" value="Methyl-accepting chemotaxis protein"/>
    <property type="match status" value="1"/>
</dbReference>
<proteinExistence type="inferred from homology"/>
<protein>
    <submittedName>
        <fullName evidence="8">Methyl-accepting chemotaxis sensory transducer</fullName>
    </submittedName>
</protein>
<dbReference type="eggNOG" id="COG0840">
    <property type="taxonomic scope" value="Bacteria"/>
</dbReference>
<dbReference type="PROSITE" id="PS50111">
    <property type="entry name" value="CHEMOTAXIS_TRANSDUC_2"/>
    <property type="match status" value="1"/>
</dbReference>
<organism evidence="8 9">
    <name type="scientific">Thiorhodococcus drewsii AZ1</name>
    <dbReference type="NCBI Taxonomy" id="765913"/>
    <lineage>
        <taxon>Bacteria</taxon>
        <taxon>Pseudomonadati</taxon>
        <taxon>Pseudomonadota</taxon>
        <taxon>Gammaproteobacteria</taxon>
        <taxon>Chromatiales</taxon>
        <taxon>Chromatiaceae</taxon>
        <taxon>Thiorhodococcus</taxon>
    </lineage>
</organism>
<evidence type="ECO:0000256" key="2">
    <source>
        <dbReference type="ARBA" id="ARBA00023224"/>
    </source>
</evidence>
<dbReference type="Pfam" id="PF13682">
    <property type="entry name" value="CZB"/>
    <property type="match status" value="1"/>
</dbReference>
<feature type="domain" description="HAMP" evidence="7">
    <location>
        <begin position="90"/>
        <end position="144"/>
    </location>
</feature>
<accession>G2E6E1</accession>
<dbReference type="RefSeq" id="WP_007042587.1">
    <property type="nucleotide sequence ID" value="NZ_AFWT01000040.1"/>
</dbReference>
<dbReference type="PANTHER" id="PTHR32089">
    <property type="entry name" value="METHYL-ACCEPTING CHEMOTAXIS PROTEIN MCPB"/>
    <property type="match status" value="1"/>
</dbReference>
<dbReference type="InterPro" id="IPR004089">
    <property type="entry name" value="MCPsignal_dom"/>
</dbReference>
<reference evidence="8 9" key="1">
    <citation type="submission" date="2011-06" db="EMBL/GenBank/DDBJ databases">
        <title>The draft genome of Thiorhodococcus drewsii AZ1.</title>
        <authorList>
            <consortium name="US DOE Joint Genome Institute (JGI-PGF)"/>
            <person name="Lucas S."/>
            <person name="Han J."/>
            <person name="Lapidus A."/>
            <person name="Cheng J.-F."/>
            <person name="Goodwin L."/>
            <person name="Pitluck S."/>
            <person name="Peters L."/>
            <person name="Land M.L."/>
            <person name="Hauser L."/>
            <person name="Vogl K."/>
            <person name="Liu Z."/>
            <person name="Imhoff J."/>
            <person name="Thiel V."/>
            <person name="Frigaard N.-U."/>
            <person name="Bryant D.A."/>
            <person name="Woyke T.J."/>
        </authorList>
    </citation>
    <scope>NUCLEOTIDE SEQUENCE [LARGE SCALE GENOMIC DNA]</scope>
    <source>
        <strain evidence="8 9">AZ1</strain>
    </source>
</reference>
<evidence type="ECO:0000256" key="3">
    <source>
        <dbReference type="ARBA" id="ARBA00029447"/>
    </source>
</evidence>
<evidence type="ECO:0000256" key="1">
    <source>
        <dbReference type="ARBA" id="ARBA00004370"/>
    </source>
</evidence>
<keyword evidence="2 4" id="KW-0807">Transducer</keyword>
<dbReference type="FunFam" id="1.10.287.950:FF:000001">
    <property type="entry name" value="Methyl-accepting chemotaxis sensory transducer"/>
    <property type="match status" value="1"/>
</dbReference>
<evidence type="ECO:0000313" key="9">
    <source>
        <dbReference type="Proteomes" id="UP000004200"/>
    </source>
</evidence>
<dbReference type="SMART" id="SM00283">
    <property type="entry name" value="MA"/>
    <property type="match status" value="1"/>
</dbReference>